<proteinExistence type="predicted"/>
<evidence type="ECO:0000313" key="4">
    <source>
        <dbReference type="EMBL" id="SHG34917.1"/>
    </source>
</evidence>
<feature type="signal peptide" evidence="2">
    <location>
        <begin position="1"/>
        <end position="30"/>
    </location>
</feature>
<keyword evidence="6" id="KW-1185">Reference proteome</keyword>
<feature type="transmembrane region" description="Helical" evidence="1">
    <location>
        <begin position="553"/>
        <end position="573"/>
    </location>
</feature>
<evidence type="ECO:0000256" key="2">
    <source>
        <dbReference type="SAM" id="SignalP"/>
    </source>
</evidence>
<dbReference type="EMBL" id="FQVY01000003">
    <property type="protein sequence ID" value="SHG34917.1"/>
    <property type="molecule type" value="Genomic_DNA"/>
</dbReference>
<evidence type="ECO:0000313" key="5">
    <source>
        <dbReference type="Proteomes" id="UP000184089"/>
    </source>
</evidence>
<evidence type="ECO:0000313" key="6">
    <source>
        <dbReference type="Proteomes" id="UP000474718"/>
    </source>
</evidence>
<dbReference type="Proteomes" id="UP000474718">
    <property type="component" value="Unassembled WGS sequence"/>
</dbReference>
<dbReference type="AlphaFoldDB" id="A0AAQ1MEH8"/>
<keyword evidence="1" id="KW-0472">Membrane</keyword>
<keyword evidence="1" id="KW-0812">Transmembrane</keyword>
<accession>A0AAQ1MEH8</accession>
<keyword evidence="1" id="KW-1133">Transmembrane helix</keyword>
<reference evidence="5" key="2">
    <citation type="submission" date="2016-11" db="EMBL/GenBank/DDBJ databases">
        <authorList>
            <person name="Jaros S."/>
            <person name="Januszkiewicz K."/>
            <person name="Wedrychowicz H."/>
        </authorList>
    </citation>
    <scope>NUCLEOTIDE SEQUENCE [LARGE SCALE GENOMIC DNA]</scope>
    <source>
        <strain evidence="5">DSM 4029</strain>
    </source>
</reference>
<dbReference type="Proteomes" id="UP000184089">
    <property type="component" value="Unassembled WGS sequence"/>
</dbReference>
<feature type="chain" id="PRO_5042910985" description="Gram-positive cocci surface proteins LPxTG domain-containing protein" evidence="2">
    <location>
        <begin position="31"/>
        <end position="581"/>
    </location>
</feature>
<sequence>MGKVKMPKKLLSLALCAALAISMGSVTAFAAESTVSTADELTSAVQSGGTVKLGADIEQSVVVPTGVTVTLDLNGKTLTAKDKDAIYVSAGATLEVIDSVGGGKVQAAVKGYAAVFNSGKTTLSGGYYTRSANQWYTICNHGEMTINKGVTVKTTVDTVSSLIENGYSSYAAAKPNERNNYVEGANSASPTLTINGGSFTSAGYNPVKNDEGGVLNIYDGAFSCPTYEGAVVQNWNIANIYGGTFTASGDVACVVSNGSWGDHAKGQLAISGGTFVVDEQATSAKLFSYGQGSGAGGSVAIKGGDYTGEFDSALMDDYYDTSISAGTFTSPDAADYAVQSAVAASLNSTGKTYIGTAAEINETLNEKAAKGDKVTVLCGDADLTGLDQVAVTNTGSGNVTVNDVPVTDTPVTTHGAVTAVAEKAPTCTEDGNIAYWYCADCGKYFGDKELTKEIAQADTVVKAVGHSAGAEWVSDGNQHWHLCTVCGEKVEAAEHTFKWVVEKEATATEKGSKYEACTVCGFKKAAVEIPATGEAGAEDEKSDTAQTGDFGSVGLWVTLLLVSTAGLTGAAVYGKKRKYNK</sequence>
<comment type="caution">
    <text evidence="4">The sequence shown here is derived from an EMBL/GenBank/DDBJ whole genome shotgun (WGS) entry which is preliminary data.</text>
</comment>
<evidence type="ECO:0008006" key="7">
    <source>
        <dbReference type="Google" id="ProtNLM"/>
    </source>
</evidence>
<organism evidence="4 5">
    <name type="scientific">Bittarella massiliensis</name>
    <name type="common">ex Durand et al. 2017</name>
    <dbReference type="NCBI Taxonomy" id="1720313"/>
    <lineage>
        <taxon>Bacteria</taxon>
        <taxon>Bacillati</taxon>
        <taxon>Bacillota</taxon>
        <taxon>Clostridia</taxon>
        <taxon>Eubacteriales</taxon>
        <taxon>Oscillospiraceae</taxon>
        <taxon>Bittarella (ex Durand et al. 2017)</taxon>
    </lineage>
</organism>
<reference evidence="3 6" key="3">
    <citation type="journal article" date="2019" name="Nat. Med.">
        <title>A library of human gut bacterial isolates paired with longitudinal multiomics data enables mechanistic microbiome research.</title>
        <authorList>
            <person name="Poyet M."/>
            <person name="Groussin M."/>
            <person name="Gibbons S.M."/>
            <person name="Avila-Pacheco J."/>
            <person name="Jiang X."/>
            <person name="Kearney S.M."/>
            <person name="Perrotta A.R."/>
            <person name="Berdy B."/>
            <person name="Zhao S."/>
            <person name="Lieberman T.D."/>
            <person name="Swanson P.K."/>
            <person name="Smith M."/>
            <person name="Roesemann S."/>
            <person name="Alexander J.E."/>
            <person name="Rich S.A."/>
            <person name="Livny J."/>
            <person name="Vlamakis H."/>
            <person name="Clish C."/>
            <person name="Bullock K."/>
            <person name="Deik A."/>
            <person name="Scott J."/>
            <person name="Pierce K.A."/>
            <person name="Xavier R.J."/>
            <person name="Alm E.J."/>
        </authorList>
    </citation>
    <scope>NUCLEOTIDE SEQUENCE [LARGE SCALE GENOMIC DNA]</scope>
    <source>
        <strain evidence="3 6">BIOML-A2</strain>
    </source>
</reference>
<dbReference type="EMBL" id="WWVX01000008">
    <property type="protein sequence ID" value="MZL70488.1"/>
    <property type="molecule type" value="Genomic_DNA"/>
</dbReference>
<evidence type="ECO:0000313" key="3">
    <source>
        <dbReference type="EMBL" id="MZL70488.1"/>
    </source>
</evidence>
<gene>
    <name evidence="3" type="ORF">GT747_12080</name>
    <name evidence="4" type="ORF">SAMN05444424_2202</name>
</gene>
<reference evidence="4" key="1">
    <citation type="submission" date="2016-11" db="EMBL/GenBank/DDBJ databases">
        <authorList>
            <person name="Varghese N."/>
            <person name="Submissions S."/>
        </authorList>
    </citation>
    <scope>NUCLEOTIDE SEQUENCE</scope>
    <source>
        <strain evidence="4">DSM 4029</strain>
    </source>
</reference>
<name>A0AAQ1MEH8_9FIRM</name>
<keyword evidence="2" id="KW-0732">Signal</keyword>
<evidence type="ECO:0000256" key="1">
    <source>
        <dbReference type="SAM" id="Phobius"/>
    </source>
</evidence>
<dbReference type="RefSeq" id="WP_021658105.1">
    <property type="nucleotide sequence ID" value="NZ_FQVY01000003.1"/>
</dbReference>
<protein>
    <recommendedName>
        <fullName evidence="7">Gram-positive cocci surface proteins LPxTG domain-containing protein</fullName>
    </recommendedName>
</protein>